<organism evidence="1 2">
    <name type="scientific">Jeotgalibacillus alimentarius</name>
    <dbReference type="NCBI Taxonomy" id="135826"/>
    <lineage>
        <taxon>Bacteria</taxon>
        <taxon>Bacillati</taxon>
        <taxon>Bacillota</taxon>
        <taxon>Bacilli</taxon>
        <taxon>Bacillales</taxon>
        <taxon>Caryophanaceae</taxon>
        <taxon>Jeotgalibacillus</taxon>
    </lineage>
</organism>
<gene>
    <name evidence="1" type="ORF">KP77_25400</name>
</gene>
<dbReference type="PATRIC" id="fig|135826.4.peg.2527"/>
<sequence>MNLENAVKDVIAQKMNDGTVEKLIVEQLENGIEKALSSLFGSYGDATKLIEDQIKSVMVPFLENYDYSQYITKLDSVLVEVLQNTTAEHSALLENFKGLMEQSKDKEIKASALFDIWKDYVAANVETDGLEVNYDDDISYDHVEVTFEFEEDESRSWSVFSHALMIFECEHDENMNFSVPVSRYKNDPENTWKIEYKRSPDLKSLKYLSNFEIQLMNLTQNGAILNMDLSFHEMEEVLPDAEPEASFS</sequence>
<reference evidence="1 2" key="1">
    <citation type="submission" date="2015-01" db="EMBL/GenBank/DDBJ databases">
        <title>Genome sequence of Jeotgalibacillus alimentarius.</title>
        <authorList>
            <person name="Goh K.M."/>
            <person name="Chan K.-G."/>
            <person name="Yaakop A.S."/>
            <person name="Ee R."/>
            <person name="Gan H.M."/>
            <person name="Chan C.S."/>
        </authorList>
    </citation>
    <scope>NUCLEOTIDE SEQUENCE [LARGE SCALE GENOMIC DNA]</scope>
    <source>
        <strain evidence="1 2">YKJ-13</strain>
    </source>
</reference>
<dbReference type="EMBL" id="JXRQ01000024">
    <property type="protein sequence ID" value="KIL46971.1"/>
    <property type="molecule type" value="Genomic_DNA"/>
</dbReference>
<dbReference type="STRING" id="135826.KP77_25400"/>
<evidence type="ECO:0000313" key="1">
    <source>
        <dbReference type="EMBL" id="KIL46971.1"/>
    </source>
</evidence>
<evidence type="ECO:0000313" key="2">
    <source>
        <dbReference type="Proteomes" id="UP000031950"/>
    </source>
</evidence>
<dbReference type="OrthoDB" id="2596212at2"/>
<keyword evidence="2" id="KW-1185">Reference proteome</keyword>
<protein>
    <submittedName>
        <fullName evidence="1">Uncharacterized protein</fullName>
    </submittedName>
</protein>
<accession>A0A0C2VRA1</accession>
<name>A0A0C2VRA1_9BACL</name>
<proteinExistence type="predicted"/>
<dbReference type="RefSeq" id="WP_041123076.1">
    <property type="nucleotide sequence ID" value="NZ_JXRQ01000024.1"/>
</dbReference>
<dbReference type="Proteomes" id="UP000031950">
    <property type="component" value="Unassembled WGS sequence"/>
</dbReference>
<comment type="caution">
    <text evidence="1">The sequence shown here is derived from an EMBL/GenBank/DDBJ whole genome shotgun (WGS) entry which is preliminary data.</text>
</comment>
<dbReference type="AlphaFoldDB" id="A0A0C2VRA1"/>